<organism evidence="2 3">
    <name type="scientific">Streptomyces montanus</name>
    <dbReference type="NCBI Taxonomy" id="2580423"/>
    <lineage>
        <taxon>Bacteria</taxon>
        <taxon>Bacillati</taxon>
        <taxon>Actinomycetota</taxon>
        <taxon>Actinomycetes</taxon>
        <taxon>Kitasatosporales</taxon>
        <taxon>Streptomycetaceae</taxon>
        <taxon>Streptomyces</taxon>
    </lineage>
</organism>
<dbReference type="EMBL" id="VBZC01000014">
    <property type="protein sequence ID" value="TLS45369.1"/>
    <property type="molecule type" value="Genomic_DNA"/>
</dbReference>
<evidence type="ECO:0000313" key="2">
    <source>
        <dbReference type="EMBL" id="TLS45369.1"/>
    </source>
</evidence>
<evidence type="ECO:0000256" key="1">
    <source>
        <dbReference type="SAM" id="SignalP"/>
    </source>
</evidence>
<dbReference type="RefSeq" id="WP_138045620.1">
    <property type="nucleotide sequence ID" value="NZ_VBZC01000014.1"/>
</dbReference>
<reference evidence="2 3" key="1">
    <citation type="submission" date="2019-05" db="EMBL/GenBank/DDBJ databases">
        <title>Streptomyces sp. NEAU-C151, a novel actinomycete isolated from soil.</title>
        <authorList>
            <person name="Han L."/>
            <person name="Jiang H."/>
        </authorList>
    </citation>
    <scope>NUCLEOTIDE SEQUENCE [LARGE SCALE GENOMIC DNA]</scope>
    <source>
        <strain evidence="2 3">NEAU-C151</strain>
    </source>
</reference>
<feature type="signal peptide" evidence="1">
    <location>
        <begin position="1"/>
        <end position="34"/>
    </location>
</feature>
<dbReference type="PROSITE" id="PS51257">
    <property type="entry name" value="PROKAR_LIPOPROTEIN"/>
    <property type="match status" value="1"/>
</dbReference>
<proteinExistence type="predicted"/>
<comment type="caution">
    <text evidence="2">The sequence shown here is derived from an EMBL/GenBank/DDBJ whole genome shotgun (WGS) entry which is preliminary data.</text>
</comment>
<dbReference type="Proteomes" id="UP000305906">
    <property type="component" value="Unassembled WGS sequence"/>
</dbReference>
<evidence type="ECO:0000313" key="3">
    <source>
        <dbReference type="Proteomes" id="UP000305906"/>
    </source>
</evidence>
<gene>
    <name evidence="2" type="ORF">FE633_14955</name>
</gene>
<evidence type="ECO:0008006" key="4">
    <source>
        <dbReference type="Google" id="ProtNLM"/>
    </source>
</evidence>
<keyword evidence="1" id="KW-0732">Signal</keyword>
<dbReference type="AlphaFoldDB" id="A0A5R9FRR6"/>
<keyword evidence="3" id="KW-1185">Reference proteome</keyword>
<accession>A0A5R9FRR6</accession>
<sequence>MIWRERQLGKATAACVAGLMACASLLLSAPQASARTICYDDVDTVPNKYGQTGGSGRASFCYDDATGYFETNTGQNWVKDHVNGDGVAARLVLVYERPGGPRQVEVRKTDTVSTPGATSWAWSGYFDYVGAYVCLGHSQPGTGSYCNLLYDTTGFSEGG</sequence>
<name>A0A5R9FRR6_9ACTN</name>
<protein>
    <recommendedName>
        <fullName evidence="4">Spore-associated protein A</fullName>
    </recommendedName>
</protein>
<feature type="chain" id="PRO_5024271210" description="Spore-associated protein A" evidence="1">
    <location>
        <begin position="35"/>
        <end position="159"/>
    </location>
</feature>